<protein>
    <submittedName>
        <fullName evidence="1">Uncharacterized protein</fullName>
    </submittedName>
</protein>
<organism evidence="1 2">
    <name type="scientific">Porites evermanni</name>
    <dbReference type="NCBI Taxonomy" id="104178"/>
    <lineage>
        <taxon>Eukaryota</taxon>
        <taxon>Metazoa</taxon>
        <taxon>Cnidaria</taxon>
        <taxon>Anthozoa</taxon>
        <taxon>Hexacorallia</taxon>
        <taxon>Scleractinia</taxon>
        <taxon>Fungiina</taxon>
        <taxon>Poritidae</taxon>
        <taxon>Porites</taxon>
    </lineage>
</organism>
<comment type="caution">
    <text evidence="1">The sequence shown here is derived from an EMBL/GenBank/DDBJ whole genome shotgun (WGS) entry which is preliminary data.</text>
</comment>
<accession>A0ABN8SKE3</accession>
<keyword evidence="2" id="KW-1185">Reference proteome</keyword>
<sequence length="79" mass="8933">MLPWKVAYLEALVALRDDLNLPPAEVPSLPTICRTLLRFDTPQGIKSSPGEIYTREECSTKEFCKLATNCRSEEAVFCR</sequence>
<name>A0ABN8SKE3_9CNID</name>
<dbReference type="EMBL" id="CALNXI010003050">
    <property type="protein sequence ID" value="CAH3191963.1"/>
    <property type="molecule type" value="Genomic_DNA"/>
</dbReference>
<dbReference type="Proteomes" id="UP001159427">
    <property type="component" value="Unassembled WGS sequence"/>
</dbReference>
<gene>
    <name evidence="1" type="ORF">PEVE_00022989</name>
</gene>
<proteinExistence type="predicted"/>
<evidence type="ECO:0000313" key="1">
    <source>
        <dbReference type="EMBL" id="CAH3191963.1"/>
    </source>
</evidence>
<reference evidence="1 2" key="1">
    <citation type="submission" date="2022-05" db="EMBL/GenBank/DDBJ databases">
        <authorList>
            <consortium name="Genoscope - CEA"/>
            <person name="William W."/>
        </authorList>
    </citation>
    <scope>NUCLEOTIDE SEQUENCE [LARGE SCALE GENOMIC DNA]</scope>
</reference>
<evidence type="ECO:0000313" key="2">
    <source>
        <dbReference type="Proteomes" id="UP001159427"/>
    </source>
</evidence>